<reference evidence="1" key="1">
    <citation type="submission" date="2020-04" db="EMBL/GenBank/DDBJ databases">
        <title>A chromosome-scale assembly and high-density genetic map of the yellow drum (Nibea albiflora) genome.</title>
        <authorList>
            <person name="Xu D."/>
            <person name="Zhang W."/>
            <person name="Chen R."/>
            <person name="Tan P."/>
            <person name="Wang L."/>
            <person name="Song H."/>
            <person name="Tian L."/>
            <person name="Zhu Q."/>
            <person name="Wang B."/>
        </authorList>
    </citation>
    <scope>NUCLEOTIDE SEQUENCE</scope>
    <source>
        <strain evidence="1">ZJHYS-2018</strain>
    </source>
</reference>
<keyword evidence="2" id="KW-1185">Reference proteome</keyword>
<organism evidence="1 2">
    <name type="scientific">Nibea albiflora</name>
    <name type="common">Yellow drum</name>
    <name type="synonym">Corvina albiflora</name>
    <dbReference type="NCBI Taxonomy" id="240163"/>
    <lineage>
        <taxon>Eukaryota</taxon>
        <taxon>Metazoa</taxon>
        <taxon>Chordata</taxon>
        <taxon>Craniata</taxon>
        <taxon>Vertebrata</taxon>
        <taxon>Euteleostomi</taxon>
        <taxon>Actinopterygii</taxon>
        <taxon>Neopterygii</taxon>
        <taxon>Teleostei</taxon>
        <taxon>Neoteleostei</taxon>
        <taxon>Acanthomorphata</taxon>
        <taxon>Eupercaria</taxon>
        <taxon>Sciaenidae</taxon>
        <taxon>Nibea</taxon>
    </lineage>
</organism>
<name>A0ACB7F3X3_NIBAL</name>
<evidence type="ECO:0000313" key="1">
    <source>
        <dbReference type="EMBL" id="KAG8009026.1"/>
    </source>
</evidence>
<evidence type="ECO:0000313" key="2">
    <source>
        <dbReference type="Proteomes" id="UP000805704"/>
    </source>
</evidence>
<gene>
    <name evidence="1" type="ORF">GBF38_011616</name>
</gene>
<proteinExistence type="predicted"/>
<accession>A0ACB7F3X3</accession>
<dbReference type="Proteomes" id="UP000805704">
    <property type="component" value="Chromosome 18"/>
</dbReference>
<dbReference type="EMBL" id="CM024806">
    <property type="protein sequence ID" value="KAG8009026.1"/>
    <property type="molecule type" value="Genomic_DNA"/>
</dbReference>
<sequence>MDESWVSGLTSSLSTFFNQEAQVAQVVEVLKNVGVCSSEDLKYVAADDLAAVLRPIEARKVMACIKNLMTRIEDSSSSISTSHMEESSTEDSFMSDIPITIHSTPKSTASSSPALTIASPTGSESSVREDNSWHYSFDIPWSKMPSSTRKLFDTGKRPSAAQRREIIRIVAGEILNVCKKPGKKHVSEISRKMVLCYPKSFQDEIEGQIVGTGYDSLVKQFISRLDNCKRLQAATAQKRLPEGCSPDNGKRACKDAYGCINCEPELLPGETKQLQKQKQEELIKMYKNKDKDAKKIERLMVETFPSQRRDLLSGLKETEEFLKEWPFLCQEAGMRLHFRELTGVQLDDSFEESRATKFRRILQYFQFGKTESSTATNTILRQALAGGEETSAAVLILVAHFKEQQEKMFINVDDTAIGTDVDTTKLPWTPCIVVCGRCIFKINPDQGTKVKRKEKGRQYAVNPRVLSLISNIANFEWTE</sequence>
<comment type="caution">
    <text evidence="1">The sequence shown here is derived from an EMBL/GenBank/DDBJ whole genome shotgun (WGS) entry which is preliminary data.</text>
</comment>
<protein>
    <submittedName>
        <fullName evidence="1">Uncharacterized protein</fullName>
    </submittedName>
</protein>